<organism evidence="1 2">
    <name type="scientific">Bacteroides stercoris ATCC 43183</name>
    <dbReference type="NCBI Taxonomy" id="449673"/>
    <lineage>
        <taxon>Bacteria</taxon>
        <taxon>Pseudomonadati</taxon>
        <taxon>Bacteroidota</taxon>
        <taxon>Bacteroidia</taxon>
        <taxon>Bacteroidales</taxon>
        <taxon>Bacteroidaceae</taxon>
        <taxon>Bacteroides</taxon>
    </lineage>
</organism>
<reference evidence="1 2" key="2">
    <citation type="submission" date="2007-11" db="EMBL/GenBank/DDBJ databases">
        <authorList>
            <person name="Fulton L."/>
            <person name="Clifton S."/>
            <person name="Fulton B."/>
            <person name="Xu J."/>
            <person name="Minx P."/>
            <person name="Pepin K.H."/>
            <person name="Johnson M."/>
            <person name="Thiruvilangam P."/>
            <person name="Bhonagiri V."/>
            <person name="Nash W.E."/>
            <person name="Mardis E.R."/>
            <person name="Wilson R.K."/>
        </authorList>
    </citation>
    <scope>NUCLEOTIDE SEQUENCE [LARGE SCALE GENOMIC DNA]</scope>
    <source>
        <strain evidence="1 2">ATCC 43183</strain>
    </source>
</reference>
<proteinExistence type="predicted"/>
<name>B0NLT5_BACSE</name>
<dbReference type="HOGENOM" id="CLU_3280904_0_0_10"/>
<protein>
    <submittedName>
        <fullName evidence="1">Uncharacterized protein</fullName>
    </submittedName>
</protein>
<dbReference type="AlphaFoldDB" id="B0NLT5"/>
<sequence length="41" mass="4565">MQTQDVAIRPNVRVILKSDAEQLDEVVVTAMGIKRDRKALG</sequence>
<comment type="caution">
    <text evidence="1">The sequence shown here is derived from an EMBL/GenBank/DDBJ whole genome shotgun (WGS) entry which is preliminary data.</text>
</comment>
<reference evidence="1 2" key="1">
    <citation type="submission" date="2007-11" db="EMBL/GenBank/DDBJ databases">
        <title>Draft genome sequence of Bacteroides stercoris(ATCC 43183).</title>
        <authorList>
            <person name="Sudarsanam P."/>
            <person name="Ley R."/>
            <person name="Guruge J."/>
            <person name="Turnbaugh P.J."/>
            <person name="Mahowald M."/>
            <person name="Liep D."/>
            <person name="Gordon J."/>
        </authorList>
    </citation>
    <scope>NUCLEOTIDE SEQUENCE [LARGE SCALE GENOMIC DNA]</scope>
    <source>
        <strain evidence="1 2">ATCC 43183</strain>
    </source>
</reference>
<gene>
    <name evidence="1" type="ORF">BACSTE_00469</name>
</gene>
<accession>B0NLT5</accession>
<evidence type="ECO:0000313" key="2">
    <source>
        <dbReference type="Proteomes" id="UP000004713"/>
    </source>
</evidence>
<feature type="non-terminal residue" evidence="1">
    <location>
        <position position="41"/>
    </location>
</feature>
<dbReference type="Proteomes" id="UP000004713">
    <property type="component" value="Unassembled WGS sequence"/>
</dbReference>
<dbReference type="eggNOG" id="COG4206">
    <property type="taxonomic scope" value="Bacteria"/>
</dbReference>
<dbReference type="EMBL" id="ABFZ02000015">
    <property type="protein sequence ID" value="EDS16656.1"/>
    <property type="molecule type" value="Genomic_DNA"/>
</dbReference>
<evidence type="ECO:0000313" key="1">
    <source>
        <dbReference type="EMBL" id="EDS16656.1"/>
    </source>
</evidence>